<name>A0AAD6UE17_9AGAR</name>
<dbReference type="AlphaFoldDB" id="A0AAD6UE17"/>
<keyword evidence="3" id="KW-1185">Reference proteome</keyword>
<feature type="compositionally biased region" description="Basic and acidic residues" evidence="1">
    <location>
        <begin position="293"/>
        <end position="310"/>
    </location>
</feature>
<sequence length="310" mass="34917">MQFPPDIQNFESLMLYLASSSIPALCKSSHRVDFHSPVFRSYKRHESVYTWSDGGPFQTVVFGRVAQTVYDTAKEWEADRRTFKLCCEQAPENVTRAFRDQLYEVARAVRYDDEQDELHGGQSQKTPEVVTCTDSDRESAAGGRQLVVDVDELNVNGELQTRTPVGDGEWTLQVGDWVVCTATLHKYETTWSPFTRTYYMLAAELLLFDSGEAPHAVRRRSRRLLQGSVSPPLPYSPTQARRRKRTASNASGPDAEPSTSAMNPLLEQSAEPHTPKKKRRTARISTGGHPPRRRTEDSEKVEAGPSHDAE</sequence>
<evidence type="ECO:0000313" key="3">
    <source>
        <dbReference type="Proteomes" id="UP001222325"/>
    </source>
</evidence>
<comment type="caution">
    <text evidence="2">The sequence shown here is derived from an EMBL/GenBank/DDBJ whole genome shotgun (WGS) entry which is preliminary data.</text>
</comment>
<protein>
    <submittedName>
        <fullName evidence="2">Uncharacterized protein</fullName>
    </submittedName>
</protein>
<evidence type="ECO:0000256" key="1">
    <source>
        <dbReference type="SAM" id="MobiDB-lite"/>
    </source>
</evidence>
<proteinExistence type="predicted"/>
<feature type="region of interest" description="Disordered" evidence="1">
    <location>
        <begin position="222"/>
        <end position="310"/>
    </location>
</feature>
<reference evidence="2" key="1">
    <citation type="submission" date="2023-03" db="EMBL/GenBank/DDBJ databases">
        <title>Massive genome expansion in bonnet fungi (Mycena s.s.) driven by repeated elements and novel gene families across ecological guilds.</title>
        <authorList>
            <consortium name="Lawrence Berkeley National Laboratory"/>
            <person name="Harder C.B."/>
            <person name="Miyauchi S."/>
            <person name="Viragh M."/>
            <person name="Kuo A."/>
            <person name="Thoen E."/>
            <person name="Andreopoulos B."/>
            <person name="Lu D."/>
            <person name="Skrede I."/>
            <person name="Drula E."/>
            <person name="Henrissat B."/>
            <person name="Morin E."/>
            <person name="Kohler A."/>
            <person name="Barry K."/>
            <person name="LaButti K."/>
            <person name="Morin E."/>
            <person name="Salamov A."/>
            <person name="Lipzen A."/>
            <person name="Mereny Z."/>
            <person name="Hegedus B."/>
            <person name="Baldrian P."/>
            <person name="Stursova M."/>
            <person name="Weitz H."/>
            <person name="Taylor A."/>
            <person name="Grigoriev I.V."/>
            <person name="Nagy L.G."/>
            <person name="Martin F."/>
            <person name="Kauserud H."/>
        </authorList>
    </citation>
    <scope>NUCLEOTIDE SEQUENCE</scope>
    <source>
        <strain evidence="2">CBHHK173m</strain>
    </source>
</reference>
<organism evidence="2 3">
    <name type="scientific">Mycena belliarum</name>
    <dbReference type="NCBI Taxonomy" id="1033014"/>
    <lineage>
        <taxon>Eukaryota</taxon>
        <taxon>Fungi</taxon>
        <taxon>Dikarya</taxon>
        <taxon>Basidiomycota</taxon>
        <taxon>Agaricomycotina</taxon>
        <taxon>Agaricomycetes</taxon>
        <taxon>Agaricomycetidae</taxon>
        <taxon>Agaricales</taxon>
        <taxon>Marasmiineae</taxon>
        <taxon>Mycenaceae</taxon>
        <taxon>Mycena</taxon>
    </lineage>
</organism>
<dbReference type="EMBL" id="JARJCN010000006">
    <property type="protein sequence ID" value="KAJ7100068.1"/>
    <property type="molecule type" value="Genomic_DNA"/>
</dbReference>
<accession>A0AAD6UE17</accession>
<dbReference type="Proteomes" id="UP001222325">
    <property type="component" value="Unassembled WGS sequence"/>
</dbReference>
<feature type="compositionally biased region" description="Polar residues" evidence="1">
    <location>
        <begin position="247"/>
        <end position="262"/>
    </location>
</feature>
<evidence type="ECO:0000313" key="2">
    <source>
        <dbReference type="EMBL" id="KAJ7100068.1"/>
    </source>
</evidence>
<gene>
    <name evidence="2" type="ORF">B0H15DRAFT_796766</name>
</gene>